<proteinExistence type="predicted"/>
<evidence type="ECO:0000313" key="3">
    <source>
        <dbReference type="Proteomes" id="UP000198525"/>
    </source>
</evidence>
<dbReference type="Pfam" id="PF04102">
    <property type="entry name" value="SlyX"/>
    <property type="match status" value="1"/>
</dbReference>
<accession>A0A1G8RSY4</accession>
<feature type="region of interest" description="Disordered" evidence="1">
    <location>
        <begin position="82"/>
        <end position="107"/>
    </location>
</feature>
<protein>
    <submittedName>
        <fullName evidence="2">SlyX protein</fullName>
    </submittedName>
</protein>
<dbReference type="SUPFAM" id="SSF57997">
    <property type="entry name" value="Tropomyosin"/>
    <property type="match status" value="1"/>
</dbReference>
<name>A0A1G8RSY4_9GAMM</name>
<keyword evidence="3" id="KW-1185">Reference proteome</keyword>
<dbReference type="EMBL" id="FNES01000003">
    <property type="protein sequence ID" value="SDJ19595.1"/>
    <property type="molecule type" value="Genomic_DNA"/>
</dbReference>
<gene>
    <name evidence="2" type="ORF">SAMN04487954_103304</name>
</gene>
<dbReference type="InterPro" id="IPR007236">
    <property type="entry name" value="SlyX"/>
</dbReference>
<evidence type="ECO:0000256" key="1">
    <source>
        <dbReference type="SAM" id="MobiDB-lite"/>
    </source>
</evidence>
<evidence type="ECO:0000313" key="2">
    <source>
        <dbReference type="EMBL" id="SDJ19595.1"/>
    </source>
</evidence>
<reference evidence="2 3" key="1">
    <citation type="submission" date="2016-10" db="EMBL/GenBank/DDBJ databases">
        <authorList>
            <person name="de Groot N.N."/>
        </authorList>
    </citation>
    <scope>NUCLEOTIDE SEQUENCE [LARGE SCALE GENOMIC DNA]</scope>
    <source>
        <strain evidence="2 3">CGMCC 1.6133</strain>
    </source>
</reference>
<dbReference type="AlphaFoldDB" id="A0A1G8RSY4"/>
<dbReference type="Gene3D" id="1.20.5.300">
    <property type="match status" value="1"/>
</dbReference>
<feature type="compositionally biased region" description="Basic and acidic residues" evidence="1">
    <location>
        <begin position="98"/>
        <end position="107"/>
    </location>
</feature>
<feature type="region of interest" description="Disordered" evidence="1">
    <location>
        <begin position="1"/>
        <end position="36"/>
    </location>
</feature>
<dbReference type="OrthoDB" id="6183310at2"/>
<organism evidence="2 3">
    <name type="scientific">Billgrantia gudaonensis</name>
    <dbReference type="NCBI Taxonomy" id="376427"/>
    <lineage>
        <taxon>Bacteria</taxon>
        <taxon>Pseudomonadati</taxon>
        <taxon>Pseudomonadota</taxon>
        <taxon>Gammaproteobacteria</taxon>
        <taxon>Oceanospirillales</taxon>
        <taxon>Halomonadaceae</taxon>
        <taxon>Billgrantia</taxon>
    </lineage>
</organism>
<dbReference type="PANTHER" id="PTHR36508">
    <property type="entry name" value="PROTEIN SLYX"/>
    <property type="match status" value="1"/>
</dbReference>
<dbReference type="STRING" id="376427.SAMN04487954_103304"/>
<dbReference type="PANTHER" id="PTHR36508:SF1">
    <property type="entry name" value="PROTEIN SLYX"/>
    <property type="match status" value="1"/>
</dbReference>
<dbReference type="Proteomes" id="UP000198525">
    <property type="component" value="Unassembled WGS sequence"/>
</dbReference>
<sequence length="107" mass="12311">MTTRHGTAPPTEPVAVNGDRQRDDSSTSHEPSPARLATRLDDLESRIAYQEHWLDTLDQAVATQERRLVQLERLNALMQQKLREQQRALQETDTTTPRPEDEVPPHY</sequence>